<accession>A0A1I1JU44</accession>
<feature type="transmembrane region" description="Helical" evidence="9">
    <location>
        <begin position="122"/>
        <end position="141"/>
    </location>
</feature>
<evidence type="ECO:0000256" key="5">
    <source>
        <dbReference type="ARBA" id="ARBA00022692"/>
    </source>
</evidence>
<keyword evidence="4" id="KW-1003">Cell membrane</keyword>
<feature type="domain" description="NADH:quinone oxidoreductase/Mrp antiporter transmembrane" evidence="10">
    <location>
        <begin position="118"/>
        <end position="409"/>
    </location>
</feature>
<name>A0A1I1JU44_9LACT</name>
<evidence type="ECO:0000256" key="2">
    <source>
        <dbReference type="ARBA" id="ARBA00005346"/>
    </source>
</evidence>
<dbReference type="GO" id="GO:0008137">
    <property type="term" value="F:NADH dehydrogenase (ubiquinone) activity"/>
    <property type="evidence" value="ECO:0007669"/>
    <property type="project" value="InterPro"/>
</dbReference>
<feature type="transmembrane region" description="Helical" evidence="9">
    <location>
        <begin position="72"/>
        <end position="90"/>
    </location>
</feature>
<dbReference type="PRINTS" id="PR01437">
    <property type="entry name" value="NUOXDRDTASE4"/>
</dbReference>
<organism evidence="11 12">
    <name type="scientific">Alkalibacterium subtropicum</name>
    <dbReference type="NCBI Taxonomy" id="753702"/>
    <lineage>
        <taxon>Bacteria</taxon>
        <taxon>Bacillati</taxon>
        <taxon>Bacillota</taxon>
        <taxon>Bacilli</taxon>
        <taxon>Lactobacillales</taxon>
        <taxon>Carnobacteriaceae</taxon>
        <taxon>Alkalibacterium</taxon>
    </lineage>
</organism>
<keyword evidence="3" id="KW-0813">Transport</keyword>
<dbReference type="PANTHER" id="PTHR42703:SF1">
    <property type="entry name" value="NA(+)_H(+) ANTIPORTER SUBUNIT D1"/>
    <property type="match status" value="1"/>
</dbReference>
<evidence type="ECO:0000256" key="6">
    <source>
        <dbReference type="ARBA" id="ARBA00022989"/>
    </source>
</evidence>
<keyword evidence="7 9" id="KW-0472">Membrane</keyword>
<keyword evidence="3" id="KW-0050">Antiport</keyword>
<evidence type="ECO:0000313" key="12">
    <source>
        <dbReference type="Proteomes" id="UP000199612"/>
    </source>
</evidence>
<reference evidence="12" key="1">
    <citation type="submission" date="2016-10" db="EMBL/GenBank/DDBJ databases">
        <authorList>
            <person name="Varghese N."/>
            <person name="Submissions S."/>
        </authorList>
    </citation>
    <scope>NUCLEOTIDE SEQUENCE [LARGE SCALE GENOMIC DNA]</scope>
    <source>
        <strain evidence="12">DSM 23664</strain>
    </source>
</reference>
<comment type="similarity">
    <text evidence="2">Belongs to the CPA3 antiporters (TC 2.A.63) subunit D family.</text>
</comment>
<dbReference type="Proteomes" id="UP000199612">
    <property type="component" value="Unassembled WGS sequence"/>
</dbReference>
<feature type="transmembrane region" description="Helical" evidence="9">
    <location>
        <begin position="505"/>
        <end position="530"/>
    </location>
</feature>
<keyword evidence="12" id="KW-1185">Reference proteome</keyword>
<dbReference type="OrthoDB" id="9807568at2"/>
<evidence type="ECO:0000256" key="3">
    <source>
        <dbReference type="ARBA" id="ARBA00022449"/>
    </source>
</evidence>
<feature type="transmembrane region" description="Helical" evidence="9">
    <location>
        <begin position="291"/>
        <end position="310"/>
    </location>
</feature>
<feature type="transmembrane region" description="Helical" evidence="9">
    <location>
        <begin position="475"/>
        <end position="493"/>
    </location>
</feature>
<dbReference type="GO" id="GO:0005886">
    <property type="term" value="C:plasma membrane"/>
    <property type="evidence" value="ECO:0007669"/>
    <property type="project" value="UniProtKB-SubCell"/>
</dbReference>
<evidence type="ECO:0000256" key="7">
    <source>
        <dbReference type="ARBA" id="ARBA00023136"/>
    </source>
</evidence>
<feature type="transmembrane region" description="Helical" evidence="9">
    <location>
        <begin position="322"/>
        <end position="340"/>
    </location>
</feature>
<evidence type="ECO:0000256" key="9">
    <source>
        <dbReference type="SAM" id="Phobius"/>
    </source>
</evidence>
<dbReference type="InterPro" id="IPR003918">
    <property type="entry name" value="NADH_UbQ_OxRdtase"/>
</dbReference>
<keyword evidence="6 9" id="KW-1133">Transmembrane helix</keyword>
<feature type="transmembrane region" description="Helical" evidence="9">
    <location>
        <begin position="398"/>
        <end position="420"/>
    </location>
</feature>
<keyword evidence="5 8" id="KW-0812">Transmembrane</keyword>
<dbReference type="Pfam" id="PF00361">
    <property type="entry name" value="Proton_antipo_M"/>
    <property type="match status" value="1"/>
</dbReference>
<comment type="subcellular location">
    <subcellularLocation>
        <location evidence="1">Cell membrane</location>
        <topology evidence="1">Multi-pass membrane protein</topology>
    </subcellularLocation>
    <subcellularLocation>
        <location evidence="8">Membrane</location>
        <topology evidence="8">Multi-pass membrane protein</topology>
    </subcellularLocation>
</comment>
<evidence type="ECO:0000256" key="1">
    <source>
        <dbReference type="ARBA" id="ARBA00004651"/>
    </source>
</evidence>
<dbReference type="STRING" id="753702.SAMN04488102_1094"/>
<dbReference type="GO" id="GO:0042773">
    <property type="term" value="P:ATP synthesis coupled electron transport"/>
    <property type="evidence" value="ECO:0007669"/>
    <property type="project" value="InterPro"/>
</dbReference>
<proteinExistence type="inferred from homology"/>
<evidence type="ECO:0000256" key="8">
    <source>
        <dbReference type="RuleBase" id="RU000320"/>
    </source>
</evidence>
<dbReference type="InterPro" id="IPR001750">
    <property type="entry name" value="ND/Mrp_TM"/>
</dbReference>
<feature type="transmembrane region" description="Helical" evidence="9">
    <location>
        <begin position="153"/>
        <end position="176"/>
    </location>
</feature>
<dbReference type="RefSeq" id="WP_091530626.1">
    <property type="nucleotide sequence ID" value="NZ_FOLT01000009.1"/>
</dbReference>
<evidence type="ECO:0000259" key="10">
    <source>
        <dbReference type="Pfam" id="PF00361"/>
    </source>
</evidence>
<feature type="transmembrane region" description="Helical" evidence="9">
    <location>
        <begin position="97"/>
        <end position="116"/>
    </location>
</feature>
<sequence length="531" mass="58818">MLGIFVLAPILVGVIAYIIRDQWAKPLLFIFQIGYAAYAFSQFLVVKESGPLVWNTGGYTDGIALSLYADSISIFMVLMTAVIYIAFLIYSVNAEYFVSKFFFLFMVLQGLMMGLYLSSDLFNIFVFLEVSTVVVAILIMINKEKQAIYDGMIYFFVNVIGSSFLLFGAGMIYRTFGLLDIRAVSEAMTLLEGPKAMILPYGLMMVTVSLKTAVTPLFSWLPKAHGTPSAPPVVSAVLSGLYIKSGVYLFIRFNEMYAPVIDMHQFFFWVGFFTSVIGFIMALGQHDIKLILAYHTVSQVGLIMVGLNMASDYAFWGAVYHIFNHAIFKSTLFLTAGMIYHEYGTRDVYEIRGLIKRMPWVALATTFAMLGITGAPFFNGSISKYMIAHGTHDYGTTILLNIINIGTTMSFVKYATMLFGENTKGARVKSDIYAIGAALFLGVTSLMTGIFGEALSEFLFGFELHVNASEYTQKGIVYLLMIVAGIGFYNGIIKHGGLIQRIGHIELTFNGIITAMAGYFIALVLCLNIIL</sequence>
<evidence type="ECO:0000313" key="11">
    <source>
        <dbReference type="EMBL" id="SFC51761.1"/>
    </source>
</evidence>
<dbReference type="PANTHER" id="PTHR42703">
    <property type="entry name" value="NADH DEHYDROGENASE"/>
    <property type="match status" value="1"/>
</dbReference>
<feature type="transmembrane region" description="Helical" evidence="9">
    <location>
        <begin position="432"/>
        <end position="455"/>
    </location>
</feature>
<feature type="transmembrane region" description="Helical" evidence="9">
    <location>
        <begin position="196"/>
        <end position="221"/>
    </location>
</feature>
<feature type="transmembrane region" description="Helical" evidence="9">
    <location>
        <begin position="266"/>
        <end position="284"/>
    </location>
</feature>
<feature type="transmembrane region" description="Helical" evidence="9">
    <location>
        <begin position="233"/>
        <end position="251"/>
    </location>
</feature>
<protein>
    <submittedName>
        <fullName evidence="11">Multisubunit sodium/proton antiporter, MrpD subunit (TC 2.A.63.1)</fullName>
    </submittedName>
</protein>
<dbReference type="EMBL" id="FOLT01000009">
    <property type="protein sequence ID" value="SFC51761.1"/>
    <property type="molecule type" value="Genomic_DNA"/>
</dbReference>
<gene>
    <name evidence="11" type="ORF">SAMN04488102_1094</name>
</gene>
<dbReference type="InterPro" id="IPR050586">
    <property type="entry name" value="CPA3_Na-H_Antiporter_D"/>
</dbReference>
<dbReference type="AlphaFoldDB" id="A0A1I1JU44"/>
<dbReference type="GO" id="GO:0015297">
    <property type="term" value="F:antiporter activity"/>
    <property type="evidence" value="ECO:0007669"/>
    <property type="project" value="UniProtKB-KW"/>
</dbReference>
<feature type="transmembrane region" description="Helical" evidence="9">
    <location>
        <begin position="360"/>
        <end position="378"/>
    </location>
</feature>
<evidence type="ECO:0000256" key="4">
    <source>
        <dbReference type="ARBA" id="ARBA00022475"/>
    </source>
</evidence>